<keyword evidence="17" id="KW-0753">Steroid metabolism</keyword>
<organism evidence="23 24">
    <name type="scientific">Bos indicus x Bos taurus</name>
    <name type="common">Hybrid cattle</name>
    <dbReference type="NCBI Taxonomy" id="30522"/>
    <lineage>
        <taxon>Eukaryota</taxon>
        <taxon>Metazoa</taxon>
        <taxon>Chordata</taxon>
        <taxon>Craniata</taxon>
        <taxon>Vertebrata</taxon>
        <taxon>Euteleostomi</taxon>
        <taxon>Mammalia</taxon>
        <taxon>Eutheria</taxon>
        <taxon>Laurasiatheria</taxon>
        <taxon>Artiodactyla</taxon>
        <taxon>Ruminantia</taxon>
        <taxon>Pecora</taxon>
        <taxon>Bovidae</taxon>
        <taxon>Bovinae</taxon>
        <taxon>Bos</taxon>
    </lineage>
</organism>
<dbReference type="GO" id="GO:0008203">
    <property type="term" value="P:cholesterol metabolic process"/>
    <property type="evidence" value="ECO:0007669"/>
    <property type="project" value="UniProtKB-KW"/>
</dbReference>
<dbReference type="InterPro" id="IPR002403">
    <property type="entry name" value="Cyt_P450_E_grp-IV"/>
</dbReference>
<evidence type="ECO:0000313" key="24">
    <source>
        <dbReference type="Proteomes" id="UP000429181"/>
    </source>
</evidence>
<dbReference type="PRINTS" id="PR00465">
    <property type="entry name" value="EP450IV"/>
</dbReference>
<evidence type="ECO:0000256" key="2">
    <source>
        <dbReference type="ARBA" id="ARBA00004524"/>
    </source>
</evidence>
<dbReference type="EC" id="1.14.14.29" evidence="18"/>
<keyword evidence="8 20" id="KW-0479">Metal-binding</keyword>
<evidence type="ECO:0000256" key="12">
    <source>
        <dbReference type="ARBA" id="ARBA00023004"/>
    </source>
</evidence>
<evidence type="ECO:0000256" key="4">
    <source>
        <dbReference type="ARBA" id="ARBA00004860"/>
    </source>
</evidence>
<dbReference type="GO" id="GO:0020037">
    <property type="term" value="F:heme binding"/>
    <property type="evidence" value="ECO:0007669"/>
    <property type="project" value="InterPro"/>
</dbReference>
<comment type="pathway">
    <text evidence="4">Lipid metabolism; bile acid biosynthesis.</text>
</comment>
<evidence type="ECO:0000256" key="21">
    <source>
        <dbReference type="SAM" id="MobiDB-lite"/>
    </source>
</evidence>
<keyword evidence="16" id="KW-1207">Sterol metabolism</keyword>
<dbReference type="GO" id="GO:0005789">
    <property type="term" value="C:endoplasmic reticulum membrane"/>
    <property type="evidence" value="ECO:0007669"/>
    <property type="project" value="UniProtKB-SubCell"/>
</dbReference>
<evidence type="ECO:0000256" key="16">
    <source>
        <dbReference type="ARBA" id="ARBA00023166"/>
    </source>
</evidence>
<dbReference type="Gene3D" id="1.10.630.10">
    <property type="entry name" value="Cytochrome P450"/>
    <property type="match status" value="1"/>
</dbReference>
<evidence type="ECO:0000256" key="3">
    <source>
        <dbReference type="ARBA" id="ARBA00004586"/>
    </source>
</evidence>
<evidence type="ECO:0000256" key="19">
    <source>
        <dbReference type="ARBA" id="ARBA00077814"/>
    </source>
</evidence>
<keyword evidence="14" id="KW-0443">Lipid metabolism</keyword>
<dbReference type="FunFam" id="1.10.630.10:FF:000065">
    <property type="entry name" value="Cytochrome P450 family 7 subfamily B member 1"/>
    <property type="match status" value="1"/>
</dbReference>
<dbReference type="GO" id="GO:0008396">
    <property type="term" value="F:oxysterol 7-alpha-hydroxylase activity"/>
    <property type="evidence" value="ECO:0007669"/>
    <property type="project" value="TreeGrafter"/>
</dbReference>
<evidence type="ECO:0000256" key="5">
    <source>
        <dbReference type="ARBA" id="ARBA00010617"/>
    </source>
</evidence>
<keyword evidence="11" id="KW-0560">Oxidoreductase</keyword>
<keyword evidence="6" id="KW-0153">Cholesterol metabolism</keyword>
<dbReference type="GO" id="GO:0006699">
    <property type="term" value="P:bile acid biosynthetic process"/>
    <property type="evidence" value="ECO:0007669"/>
    <property type="project" value="TreeGrafter"/>
</dbReference>
<dbReference type="PRINTS" id="PR00385">
    <property type="entry name" value="P450"/>
</dbReference>
<evidence type="ECO:0000256" key="11">
    <source>
        <dbReference type="ARBA" id="ARBA00023002"/>
    </source>
</evidence>
<dbReference type="GO" id="GO:0033783">
    <property type="term" value="F:25-hydroxycholesterol 7-alpha-hydroxylase activity"/>
    <property type="evidence" value="ECO:0007669"/>
    <property type="project" value="UniProtKB-EC"/>
</dbReference>
<evidence type="ECO:0000256" key="18">
    <source>
        <dbReference type="ARBA" id="ARBA00066428"/>
    </source>
</evidence>
<dbReference type="GO" id="GO:0005506">
    <property type="term" value="F:iron ion binding"/>
    <property type="evidence" value="ECO:0007669"/>
    <property type="project" value="InterPro"/>
</dbReference>
<dbReference type="Proteomes" id="UP000429181">
    <property type="component" value="Chromosome 14"/>
</dbReference>
<dbReference type="Ensembl" id="ENSBIXT00005029925.1">
    <property type="protein sequence ID" value="ENSBIXP00005017852.1"/>
    <property type="gene ID" value="ENSBIXG00005021356.1"/>
</dbReference>
<comment type="subcellular location">
    <subcellularLocation>
        <location evidence="3">Endoplasmic reticulum membrane</location>
    </subcellularLocation>
    <subcellularLocation>
        <location evidence="2">Microsome membrane</location>
    </subcellularLocation>
</comment>
<evidence type="ECO:0000256" key="6">
    <source>
        <dbReference type="ARBA" id="ARBA00022548"/>
    </source>
</evidence>
<keyword evidence="10" id="KW-0492">Microsome</keyword>
<evidence type="ECO:0000256" key="20">
    <source>
        <dbReference type="PIRSR" id="PIRSR602403-1"/>
    </source>
</evidence>
<evidence type="ECO:0000256" key="1">
    <source>
        <dbReference type="ARBA" id="ARBA00001971"/>
    </source>
</evidence>
<feature type="transmembrane region" description="Helical" evidence="22">
    <location>
        <begin position="465"/>
        <end position="487"/>
    </location>
</feature>
<gene>
    <name evidence="23" type="primary">CYP7B1</name>
</gene>
<evidence type="ECO:0000256" key="9">
    <source>
        <dbReference type="ARBA" id="ARBA00022824"/>
    </source>
</evidence>
<keyword evidence="22" id="KW-0812">Transmembrane</keyword>
<keyword evidence="7 20" id="KW-0349">Heme</keyword>
<evidence type="ECO:0000256" key="15">
    <source>
        <dbReference type="ARBA" id="ARBA00023136"/>
    </source>
</evidence>
<dbReference type="Pfam" id="PF00067">
    <property type="entry name" value="p450"/>
    <property type="match status" value="1"/>
</dbReference>
<keyword evidence="22" id="KW-1133">Transmembrane helix</keyword>
<dbReference type="GO" id="GO:0042632">
    <property type="term" value="P:cholesterol homeostasis"/>
    <property type="evidence" value="ECO:0007669"/>
    <property type="project" value="TreeGrafter"/>
</dbReference>
<protein>
    <recommendedName>
        <fullName evidence="18">25/26-hydroxycholesterol 7alpha-hydroxylase</fullName>
        <ecNumber evidence="18">1.14.14.29</ecNumber>
    </recommendedName>
    <alternativeName>
        <fullName evidence="19">Oxysterol 7-alpha-hydroxylase</fullName>
    </alternativeName>
</protein>
<feature type="region of interest" description="Disordered" evidence="21">
    <location>
        <begin position="1"/>
        <end position="69"/>
    </location>
</feature>
<feature type="transmembrane region" description="Helical" evidence="22">
    <location>
        <begin position="196"/>
        <end position="214"/>
    </location>
</feature>
<feature type="binding site" description="axial binding residue" evidence="20">
    <location>
        <position position="627"/>
    </location>
    <ligand>
        <name>heme</name>
        <dbReference type="ChEBI" id="CHEBI:30413"/>
    </ligand>
    <ligandPart>
        <name>Fe</name>
        <dbReference type="ChEBI" id="CHEBI:18248"/>
    </ligandPart>
</feature>
<evidence type="ECO:0000256" key="7">
    <source>
        <dbReference type="ARBA" id="ARBA00022617"/>
    </source>
</evidence>
<dbReference type="InterPro" id="IPR050529">
    <property type="entry name" value="CYP450_sterol_14alpha_dmase"/>
</dbReference>
<name>A0A4W2GIK5_BOBOX</name>
<evidence type="ECO:0000256" key="14">
    <source>
        <dbReference type="ARBA" id="ARBA00023098"/>
    </source>
</evidence>
<evidence type="ECO:0000256" key="17">
    <source>
        <dbReference type="ARBA" id="ARBA00023221"/>
    </source>
</evidence>
<dbReference type="PANTHER" id="PTHR24304">
    <property type="entry name" value="CYTOCHROME P450 FAMILY 7"/>
    <property type="match status" value="1"/>
</dbReference>
<comment type="similarity">
    <text evidence="5">Belongs to the cytochrome P450 family.</text>
</comment>
<dbReference type="InterPro" id="IPR036396">
    <property type="entry name" value="Cyt_P450_sf"/>
</dbReference>
<evidence type="ECO:0000256" key="10">
    <source>
        <dbReference type="ARBA" id="ARBA00022848"/>
    </source>
</evidence>
<keyword evidence="13" id="KW-0503">Monooxygenase</keyword>
<evidence type="ECO:0000256" key="22">
    <source>
        <dbReference type="SAM" id="Phobius"/>
    </source>
</evidence>
<dbReference type="InterPro" id="IPR001128">
    <property type="entry name" value="Cyt_P450"/>
</dbReference>
<evidence type="ECO:0000313" key="23">
    <source>
        <dbReference type="Ensembl" id="ENSBIXP00005017852.1"/>
    </source>
</evidence>
<evidence type="ECO:0000256" key="13">
    <source>
        <dbReference type="ARBA" id="ARBA00023033"/>
    </source>
</evidence>
<dbReference type="PANTHER" id="PTHR24304:SF0">
    <property type="entry name" value="CYTOCHROME P450 7B1"/>
    <property type="match status" value="1"/>
</dbReference>
<sequence>MDRAGRRGISMWSRGPKHSGHSPKSPRGPVRSLRPGARAKGCRTQPTHFQLRTEIPFSPAISGSSRGNPSPFPLVSSPFSFLPPGGDRGVGVGVGWGEPRRVPEAPSGKRWPRGRCAWWGGDGAGGGESGNFETRPSVTSRRRHGLVSLLGPCRVAEPRRSERDPGYPDLRAVGTAEDMSAGMGGFWPEPWLTRSLGYPGLALAAALLLLVLCLNARRTRRPGEPPLIKGWLPYFGQALKLQKDPLGFMTSLQKQYGDIFTLLLGGKYITFILDPFHYTSVAKNQKLSFQIFTNKFLKRVFSIKKMLTDSDLIDEIHSTYQFLQGKHLDILMESTMQNLKQVFEPQLLKTTSWSTEYLLPFCNSVIFEMTFTTIYGNILADDKKTFITELKDDFLKFDEKFTRLASGIPIELLGNIKSVRTKLIKDLTIESLAKLQGMSEVVQRRNDILEKYYTPKDTEIGAHHLGLLWASVTNTVPTMFWAMYYLLRNPKAMAVLRDEIDHLLQSTGQKKGPGFSIYLTREQLDSLVYLESTILEVLRLCSFSGIFRFVQEDLTLHLESQDCCLRKGDFVVIFPPILHHDPEIFEAPDEFRFDRFTENGKKKTTFFKRGKKLKYYHLPFGLGVSKCPGRFLAMVEIKQLLVVLLTYFDLEIIDNKPLELNYSRFLFGIPYPDSDVLFRYKIKS</sequence>
<keyword evidence="15 22" id="KW-0472">Membrane</keyword>
<dbReference type="GeneTree" id="ENSGT00940000153141"/>
<dbReference type="AlphaFoldDB" id="A0A4W2GIK5"/>
<reference evidence="23" key="2">
    <citation type="submission" date="2025-08" db="UniProtKB">
        <authorList>
            <consortium name="Ensembl"/>
        </authorList>
    </citation>
    <scope>IDENTIFICATION</scope>
</reference>
<evidence type="ECO:0000256" key="8">
    <source>
        <dbReference type="ARBA" id="ARBA00022723"/>
    </source>
</evidence>
<keyword evidence="9" id="KW-0256">Endoplasmic reticulum</keyword>
<keyword evidence="12 20" id="KW-0408">Iron</keyword>
<dbReference type="SUPFAM" id="SSF48264">
    <property type="entry name" value="Cytochrome P450"/>
    <property type="match status" value="1"/>
</dbReference>
<accession>A0A4W2GIK5</accession>
<proteinExistence type="inferred from homology"/>
<reference evidence="23 24" key="1">
    <citation type="submission" date="2018-11" db="EMBL/GenBank/DDBJ databases">
        <title>Haplotype-resolved cattle genomes.</title>
        <authorList>
            <person name="Low W.Y."/>
            <person name="Tearle R."/>
            <person name="Bickhart D.M."/>
            <person name="Rosen B.D."/>
            <person name="Koren S."/>
            <person name="Rhie A."/>
            <person name="Hiendleder S."/>
            <person name="Phillippy A.M."/>
            <person name="Smith T.P.L."/>
            <person name="Williams J.L."/>
        </authorList>
    </citation>
    <scope>NUCLEOTIDE SEQUENCE [LARGE SCALE GENOMIC DNA]</scope>
</reference>
<comment type="cofactor">
    <cofactor evidence="1 20">
        <name>heme</name>
        <dbReference type="ChEBI" id="CHEBI:30413"/>
    </cofactor>
</comment>